<comment type="caution">
    <text evidence="1">The sequence shown here is derived from an EMBL/GenBank/DDBJ whole genome shotgun (WGS) entry which is preliminary data.</text>
</comment>
<proteinExistence type="predicted"/>
<dbReference type="Proteomes" id="UP000593571">
    <property type="component" value="Unassembled WGS sequence"/>
</dbReference>
<dbReference type="EMBL" id="JACASE010000007">
    <property type="protein sequence ID" value="KAF6447753.1"/>
    <property type="molecule type" value="Genomic_DNA"/>
</dbReference>
<sequence>MVRRHKQRTPLYVSPNKHRCIVCLGEQKKPGLCKTRFCPLCLDSASIQHNSPQILDFVCFQSKKRVLGSVKYIFQGCKKSGRAREGAEGKSSSAYPISVFSLLPNYKESAGILLFPLSCRAFKN</sequence>
<evidence type="ECO:0000313" key="2">
    <source>
        <dbReference type="Proteomes" id="UP000593571"/>
    </source>
</evidence>
<accession>A0A7J8FJ17</accession>
<organism evidence="1 2">
    <name type="scientific">Rousettus aegyptiacus</name>
    <name type="common">Egyptian fruit bat</name>
    <name type="synonym">Pteropus aegyptiacus</name>
    <dbReference type="NCBI Taxonomy" id="9407"/>
    <lineage>
        <taxon>Eukaryota</taxon>
        <taxon>Metazoa</taxon>
        <taxon>Chordata</taxon>
        <taxon>Craniata</taxon>
        <taxon>Vertebrata</taxon>
        <taxon>Euteleostomi</taxon>
        <taxon>Mammalia</taxon>
        <taxon>Eutheria</taxon>
        <taxon>Laurasiatheria</taxon>
        <taxon>Chiroptera</taxon>
        <taxon>Yinpterochiroptera</taxon>
        <taxon>Pteropodoidea</taxon>
        <taxon>Pteropodidae</taxon>
        <taxon>Rousettinae</taxon>
        <taxon>Rousettus</taxon>
    </lineage>
</organism>
<dbReference type="AlphaFoldDB" id="A0A7J8FJ17"/>
<gene>
    <name evidence="1" type="ORF">HJG63_012126</name>
</gene>
<evidence type="ECO:0000313" key="1">
    <source>
        <dbReference type="EMBL" id="KAF6447753.1"/>
    </source>
</evidence>
<protein>
    <submittedName>
        <fullName evidence="1">Uncharacterized protein</fullName>
    </submittedName>
</protein>
<reference evidence="1 2" key="1">
    <citation type="journal article" date="2020" name="Nature">
        <title>Six reference-quality genomes reveal evolution of bat adaptations.</title>
        <authorList>
            <person name="Jebb D."/>
            <person name="Huang Z."/>
            <person name="Pippel M."/>
            <person name="Hughes G.M."/>
            <person name="Lavrichenko K."/>
            <person name="Devanna P."/>
            <person name="Winkler S."/>
            <person name="Jermiin L.S."/>
            <person name="Skirmuntt E.C."/>
            <person name="Katzourakis A."/>
            <person name="Burkitt-Gray L."/>
            <person name="Ray D.A."/>
            <person name="Sullivan K.A.M."/>
            <person name="Roscito J.G."/>
            <person name="Kirilenko B.M."/>
            <person name="Davalos L.M."/>
            <person name="Corthals A.P."/>
            <person name="Power M.L."/>
            <person name="Jones G."/>
            <person name="Ransome R.D."/>
            <person name="Dechmann D.K.N."/>
            <person name="Locatelli A.G."/>
            <person name="Puechmaille S.J."/>
            <person name="Fedrigo O."/>
            <person name="Jarvis E.D."/>
            <person name="Hiller M."/>
            <person name="Vernes S.C."/>
            <person name="Myers E.W."/>
            <person name="Teeling E.C."/>
        </authorList>
    </citation>
    <scope>NUCLEOTIDE SEQUENCE [LARGE SCALE GENOMIC DNA]</scope>
    <source>
        <strain evidence="1">MRouAeg1</strain>
        <tissue evidence="1">Muscle</tissue>
    </source>
</reference>
<keyword evidence="2" id="KW-1185">Reference proteome</keyword>
<name>A0A7J8FJ17_ROUAE</name>